<dbReference type="Proteomes" id="UP000476837">
    <property type="component" value="Unassembled WGS sequence"/>
</dbReference>
<organism evidence="1 2">
    <name type="scientific">Azospirillum brasilense</name>
    <dbReference type="NCBI Taxonomy" id="192"/>
    <lineage>
        <taxon>Bacteria</taxon>
        <taxon>Pseudomonadati</taxon>
        <taxon>Pseudomonadota</taxon>
        <taxon>Alphaproteobacteria</taxon>
        <taxon>Rhodospirillales</taxon>
        <taxon>Azospirillaceae</taxon>
        <taxon>Azospirillum</taxon>
    </lineage>
</organism>
<reference evidence="1 2" key="1">
    <citation type="submission" date="2018-07" db="EMBL/GenBank/DDBJ databases">
        <title>Genome sequence of Roseomonas fauriae ATCC 49958.</title>
        <authorList>
            <person name="Sant'Anna F.H."/>
            <person name="Baldani J.I."/>
            <person name="Zilli J.E."/>
            <person name="Reis V.M."/>
            <person name="Hartmann A."/>
            <person name="Cruz L."/>
            <person name="de Souza E.M."/>
            <person name="de Oliveira Pedrosa F."/>
            <person name="Passaglia L.M.P."/>
        </authorList>
    </citation>
    <scope>NUCLEOTIDE SEQUENCE [LARGE SCALE GENOMIC DNA]</scope>
    <source>
        <strain evidence="1 2">ATCC 49958</strain>
    </source>
</reference>
<evidence type="ECO:0000313" key="1">
    <source>
        <dbReference type="EMBL" id="KAA0676735.1"/>
    </source>
</evidence>
<protein>
    <submittedName>
        <fullName evidence="1">DUF2384 domain-containing protein</fullName>
    </submittedName>
</protein>
<proteinExistence type="predicted"/>
<accession>A0A6L3AR88</accession>
<evidence type="ECO:0000313" key="2">
    <source>
        <dbReference type="Proteomes" id="UP000476837"/>
    </source>
</evidence>
<gene>
    <name evidence="1" type="ORF">DS837_30360</name>
</gene>
<comment type="caution">
    <text evidence="1">The sequence shown here is derived from an EMBL/GenBank/DDBJ whole genome shotgun (WGS) entry which is preliminary data.</text>
</comment>
<sequence length="235" mass="26317">MTDSDDVWTAIRALTTEVAQLRAEADGTPRERAMSLMQHARLAFDGQAKADAWLLTPQDDLAGKSPLDAAMESAGGKSRALRLLASRTGLTAGLERDLEALLERRRAVVETGKDDSETAELRWEQRKDELLREVVTLPGHLIPAAWLRDGTVFGVTAEDGDTRVPAFQLVRGKPHPLIRQLLQILRPRRSDWEIFSWCGRPDTWTCQGRRPMDMLDADPDAVLEAARRQVEENWG</sequence>
<name>A0A6L3AR88_AZOBR</name>
<dbReference type="EMBL" id="QOKV01000041">
    <property type="protein sequence ID" value="KAA0676735.1"/>
    <property type="molecule type" value="Genomic_DNA"/>
</dbReference>
<dbReference type="RefSeq" id="WP_149168182.1">
    <property type="nucleotide sequence ID" value="NZ_QOKV01000041.1"/>
</dbReference>
<dbReference type="AlphaFoldDB" id="A0A6L3AR88"/>